<dbReference type="InterPro" id="IPR003482">
    <property type="entry name" value="Whib"/>
</dbReference>
<comment type="caution">
    <text evidence="14">The sequence shown here is derived from an EMBL/GenBank/DDBJ whole genome shotgun (WGS) entry which is preliminary data.</text>
</comment>
<keyword evidence="10" id="KW-1015">Disulfide bond</keyword>
<keyword evidence="9" id="KW-0238">DNA-binding</keyword>
<keyword evidence="7" id="KW-0411">Iron-sulfur</keyword>
<evidence type="ECO:0000313" key="14">
    <source>
        <dbReference type="EMBL" id="OEV10544.1"/>
    </source>
</evidence>
<evidence type="ECO:0000256" key="8">
    <source>
        <dbReference type="ARBA" id="ARBA00023015"/>
    </source>
</evidence>
<dbReference type="GO" id="GO:0003677">
    <property type="term" value="F:DNA binding"/>
    <property type="evidence" value="ECO:0007669"/>
    <property type="project" value="UniProtKB-KW"/>
</dbReference>
<organism evidence="14 15">
    <name type="scientific">Streptomyces nanshensis</name>
    <dbReference type="NCBI Taxonomy" id="518642"/>
    <lineage>
        <taxon>Bacteria</taxon>
        <taxon>Bacillati</taxon>
        <taxon>Actinomycetota</taxon>
        <taxon>Actinomycetes</taxon>
        <taxon>Kitasatosporales</taxon>
        <taxon>Streptomycetaceae</taxon>
        <taxon>Streptomyces</taxon>
    </lineage>
</organism>
<evidence type="ECO:0000256" key="3">
    <source>
        <dbReference type="ARBA" id="ARBA00006597"/>
    </source>
</evidence>
<keyword evidence="5" id="KW-0479">Metal-binding</keyword>
<proteinExistence type="inferred from homology"/>
<evidence type="ECO:0000256" key="11">
    <source>
        <dbReference type="ARBA" id="ARBA00023163"/>
    </source>
</evidence>
<dbReference type="Proteomes" id="UP000176005">
    <property type="component" value="Unassembled WGS sequence"/>
</dbReference>
<comment type="subcellular location">
    <subcellularLocation>
        <location evidence="2">Cytoplasm</location>
    </subcellularLocation>
</comment>
<feature type="domain" description="4Fe-4S Wbl-type" evidence="13">
    <location>
        <begin position="73"/>
        <end position="129"/>
    </location>
</feature>
<comment type="similarity">
    <text evidence="3">Belongs to the WhiB family.</text>
</comment>
<feature type="region of interest" description="Disordered" evidence="12">
    <location>
        <begin position="1"/>
        <end position="83"/>
    </location>
</feature>
<accession>A0A1E7L2X3</accession>
<dbReference type="InterPro" id="IPR034768">
    <property type="entry name" value="4FE4S_WBL"/>
</dbReference>
<dbReference type="EMBL" id="LJGW01000291">
    <property type="protein sequence ID" value="OEV10544.1"/>
    <property type="molecule type" value="Genomic_DNA"/>
</dbReference>
<evidence type="ECO:0000313" key="15">
    <source>
        <dbReference type="Proteomes" id="UP000176005"/>
    </source>
</evidence>
<keyword evidence="8" id="KW-0805">Transcription regulation</keyword>
<dbReference type="GO" id="GO:0045454">
    <property type="term" value="P:cell redox homeostasis"/>
    <property type="evidence" value="ECO:0007669"/>
    <property type="project" value="TreeGrafter"/>
</dbReference>
<evidence type="ECO:0000256" key="12">
    <source>
        <dbReference type="SAM" id="MobiDB-lite"/>
    </source>
</evidence>
<dbReference type="GO" id="GO:0005737">
    <property type="term" value="C:cytoplasm"/>
    <property type="evidence" value="ECO:0007669"/>
    <property type="project" value="UniProtKB-SubCell"/>
</dbReference>
<reference evidence="14 15" key="1">
    <citation type="journal article" date="2016" name="Front. Microbiol.">
        <title>Comparative Genomics Analysis of Streptomyces Species Reveals Their Adaptation to the Marine Environment and Their Diversity at the Genomic Level.</title>
        <authorList>
            <person name="Tian X."/>
            <person name="Zhang Z."/>
            <person name="Yang T."/>
            <person name="Chen M."/>
            <person name="Li J."/>
            <person name="Chen F."/>
            <person name="Yang J."/>
            <person name="Li W."/>
            <person name="Zhang B."/>
            <person name="Zhang Z."/>
            <person name="Wu J."/>
            <person name="Zhang C."/>
            <person name="Long L."/>
            <person name="Xiao J."/>
        </authorList>
    </citation>
    <scope>NUCLEOTIDE SEQUENCE [LARGE SCALE GENOMIC DNA]</scope>
    <source>
        <strain evidence="14 15">SCSIO 10429</strain>
    </source>
</reference>
<sequence>MTTKTRRIPPRLETSAVYKSPISSPVRAGRAVPKCVSRPELFGQGADLDEEEDDPAASSTEHANASGSDGAEPPPDELADLFQDYNADEAKAVCRMCPIAESCWAYALLSPTATQGGVWGGMTEPERDAMRGQLRDRLGDDWETKLATKVRLSARTDGTRLP</sequence>
<dbReference type="GO" id="GO:0051539">
    <property type="term" value="F:4 iron, 4 sulfur cluster binding"/>
    <property type="evidence" value="ECO:0007669"/>
    <property type="project" value="UniProtKB-KW"/>
</dbReference>
<evidence type="ECO:0000256" key="6">
    <source>
        <dbReference type="ARBA" id="ARBA00023004"/>
    </source>
</evidence>
<evidence type="ECO:0000256" key="5">
    <source>
        <dbReference type="ARBA" id="ARBA00022723"/>
    </source>
</evidence>
<evidence type="ECO:0000256" key="10">
    <source>
        <dbReference type="ARBA" id="ARBA00023157"/>
    </source>
</evidence>
<protein>
    <recommendedName>
        <fullName evidence="13">4Fe-4S Wbl-type domain-containing protein</fullName>
    </recommendedName>
</protein>
<dbReference type="GO" id="GO:0047134">
    <property type="term" value="F:protein-disulfide reductase [NAD(P)H] activity"/>
    <property type="evidence" value="ECO:0007669"/>
    <property type="project" value="TreeGrafter"/>
</dbReference>
<evidence type="ECO:0000256" key="4">
    <source>
        <dbReference type="ARBA" id="ARBA00022485"/>
    </source>
</evidence>
<dbReference type="Pfam" id="PF02467">
    <property type="entry name" value="Whib"/>
    <property type="match status" value="1"/>
</dbReference>
<dbReference type="PROSITE" id="PS51674">
    <property type="entry name" value="4FE4S_WBL"/>
    <property type="match status" value="1"/>
</dbReference>
<gene>
    <name evidence="14" type="ORF">AN218_16935</name>
</gene>
<evidence type="ECO:0000256" key="9">
    <source>
        <dbReference type="ARBA" id="ARBA00023125"/>
    </source>
</evidence>
<dbReference type="GO" id="GO:0045892">
    <property type="term" value="P:negative regulation of DNA-templated transcription"/>
    <property type="evidence" value="ECO:0007669"/>
    <property type="project" value="TreeGrafter"/>
</dbReference>
<keyword evidence="6" id="KW-0408">Iron</keyword>
<evidence type="ECO:0000256" key="2">
    <source>
        <dbReference type="ARBA" id="ARBA00004496"/>
    </source>
</evidence>
<evidence type="ECO:0000256" key="7">
    <source>
        <dbReference type="ARBA" id="ARBA00023014"/>
    </source>
</evidence>
<feature type="compositionally biased region" description="Polar residues" evidence="12">
    <location>
        <begin position="57"/>
        <end position="67"/>
    </location>
</feature>
<comment type="cofactor">
    <cofactor evidence="1">
        <name>[4Fe-4S] cluster</name>
        <dbReference type="ChEBI" id="CHEBI:49883"/>
    </cofactor>
</comment>
<keyword evidence="4" id="KW-0004">4Fe-4S</keyword>
<dbReference type="PANTHER" id="PTHR38839">
    <property type="entry name" value="TRANSCRIPTIONAL REGULATOR WHID-RELATED"/>
    <property type="match status" value="1"/>
</dbReference>
<dbReference type="GO" id="GO:0046872">
    <property type="term" value="F:metal ion binding"/>
    <property type="evidence" value="ECO:0007669"/>
    <property type="project" value="UniProtKB-KW"/>
</dbReference>
<evidence type="ECO:0000259" key="13">
    <source>
        <dbReference type="PROSITE" id="PS51674"/>
    </source>
</evidence>
<name>A0A1E7L2X3_9ACTN</name>
<keyword evidence="15" id="KW-1185">Reference proteome</keyword>
<evidence type="ECO:0000256" key="1">
    <source>
        <dbReference type="ARBA" id="ARBA00001966"/>
    </source>
</evidence>
<dbReference type="RefSeq" id="WP_070017726.1">
    <property type="nucleotide sequence ID" value="NZ_LJGW01000291.1"/>
</dbReference>
<dbReference type="AlphaFoldDB" id="A0A1E7L2X3"/>
<keyword evidence="11" id="KW-0804">Transcription</keyword>
<dbReference type="PANTHER" id="PTHR38839:SF6">
    <property type="entry name" value="TRANSCRIPTIONAL REGULATOR WHIB1"/>
    <property type="match status" value="1"/>
</dbReference>